<dbReference type="OrthoDB" id="4907at2157"/>
<proteinExistence type="predicted"/>
<sequence>MSESGVDASGHEAAARDDGRCVLVTGGCGYIGSALVPRLLDDARVSEVVVLDSLAAGSPAHLAGCVGDRLDFRRGDVRDYGAVESATRGVDAVIHLAAITGAASTHDRREETFAVNRDGTENVLTAAGKFDVDSVVVASSCNNYGRAASRDIDETTEQNPLNPYAESKVACERLLDEALEAYDFEGTALRMSTNYGWSPGVRFNLVVNHFVFRGLTDRPLTVYGDGSNWRPFIHVRDAARAYLNAALDPEAWPRRVYNVGSNEGNYRIAEIAEIVREELDRDLDVTYLEDEQPGPSYHVNFDRLAETGFETEWTLREGIRDIASELTGTEATQA</sequence>
<dbReference type="Gene3D" id="3.40.50.720">
    <property type="entry name" value="NAD(P)-binding Rossmann-like Domain"/>
    <property type="match status" value="1"/>
</dbReference>
<dbReference type="PANTHER" id="PTHR43245:SF23">
    <property type="entry name" value="NAD(P)-BINDING DOMAIN-CONTAINING PROTEIN"/>
    <property type="match status" value="1"/>
</dbReference>
<feature type="domain" description="NAD-dependent epimerase/dehydratase" evidence="1">
    <location>
        <begin position="22"/>
        <end position="260"/>
    </location>
</feature>
<name>A0A1I6GYF6_HALSD</name>
<organism evidence="2 3">
    <name type="scientific">Halorubrum sodomense</name>
    <dbReference type="NCBI Taxonomy" id="35743"/>
    <lineage>
        <taxon>Archaea</taxon>
        <taxon>Methanobacteriati</taxon>
        <taxon>Methanobacteriota</taxon>
        <taxon>Stenosarchaea group</taxon>
        <taxon>Halobacteria</taxon>
        <taxon>Halobacteriales</taxon>
        <taxon>Haloferacaceae</taxon>
        <taxon>Halorubrum</taxon>
    </lineage>
</organism>
<dbReference type="STRING" id="35743.SAMN04487937_2183"/>
<protein>
    <submittedName>
        <fullName evidence="2">Nucleoside-diphosphate-sugar epimerase</fullName>
    </submittedName>
</protein>
<evidence type="ECO:0000313" key="3">
    <source>
        <dbReference type="Proteomes" id="UP000198932"/>
    </source>
</evidence>
<dbReference type="PANTHER" id="PTHR43245">
    <property type="entry name" value="BIFUNCTIONAL POLYMYXIN RESISTANCE PROTEIN ARNA"/>
    <property type="match status" value="1"/>
</dbReference>
<keyword evidence="3" id="KW-1185">Reference proteome</keyword>
<dbReference type="RefSeq" id="WP_092921885.1">
    <property type="nucleotide sequence ID" value="NZ_FOYN01000003.1"/>
</dbReference>
<dbReference type="Pfam" id="PF01370">
    <property type="entry name" value="Epimerase"/>
    <property type="match status" value="1"/>
</dbReference>
<dbReference type="InterPro" id="IPR050177">
    <property type="entry name" value="Lipid_A_modif_metabolic_enz"/>
</dbReference>
<dbReference type="InterPro" id="IPR036291">
    <property type="entry name" value="NAD(P)-bd_dom_sf"/>
</dbReference>
<reference evidence="3" key="1">
    <citation type="submission" date="2016-10" db="EMBL/GenBank/DDBJ databases">
        <authorList>
            <person name="Varghese N."/>
            <person name="Submissions S."/>
        </authorList>
    </citation>
    <scope>NUCLEOTIDE SEQUENCE [LARGE SCALE GENOMIC DNA]</scope>
    <source>
        <strain evidence="3">RD 26</strain>
    </source>
</reference>
<evidence type="ECO:0000259" key="1">
    <source>
        <dbReference type="Pfam" id="PF01370"/>
    </source>
</evidence>
<evidence type="ECO:0000313" key="2">
    <source>
        <dbReference type="EMBL" id="SFR47210.1"/>
    </source>
</evidence>
<dbReference type="InterPro" id="IPR001509">
    <property type="entry name" value="Epimerase_deHydtase"/>
</dbReference>
<dbReference type="Proteomes" id="UP000198932">
    <property type="component" value="Unassembled WGS sequence"/>
</dbReference>
<gene>
    <name evidence="2" type="ORF">SAMN04487937_2183</name>
</gene>
<dbReference type="EMBL" id="FOYN01000003">
    <property type="protein sequence ID" value="SFR47210.1"/>
    <property type="molecule type" value="Genomic_DNA"/>
</dbReference>
<dbReference type="AlphaFoldDB" id="A0A1I6GYF6"/>
<accession>A0A1I6GYF6</accession>
<dbReference type="SUPFAM" id="SSF51735">
    <property type="entry name" value="NAD(P)-binding Rossmann-fold domains"/>
    <property type="match status" value="1"/>
</dbReference>